<keyword evidence="3" id="KW-1185">Reference proteome</keyword>
<organism evidence="2">
    <name type="scientific">Oryza punctata</name>
    <name type="common">Red rice</name>
    <dbReference type="NCBI Taxonomy" id="4537"/>
    <lineage>
        <taxon>Eukaryota</taxon>
        <taxon>Viridiplantae</taxon>
        <taxon>Streptophyta</taxon>
        <taxon>Embryophyta</taxon>
        <taxon>Tracheophyta</taxon>
        <taxon>Spermatophyta</taxon>
        <taxon>Magnoliopsida</taxon>
        <taxon>Liliopsida</taxon>
        <taxon>Poales</taxon>
        <taxon>Poaceae</taxon>
        <taxon>BOP clade</taxon>
        <taxon>Oryzoideae</taxon>
        <taxon>Oryzeae</taxon>
        <taxon>Oryzinae</taxon>
        <taxon>Oryza</taxon>
    </lineage>
</organism>
<dbReference type="AlphaFoldDB" id="A0A0E0K439"/>
<dbReference type="Gramene" id="OPUNC02G26920.1">
    <property type="protein sequence ID" value="OPUNC02G26920.1"/>
    <property type="gene ID" value="OPUNC02G26920"/>
</dbReference>
<dbReference type="HOGENOM" id="CLU_1663576_0_0_1"/>
<reference evidence="2" key="1">
    <citation type="submission" date="2015-04" db="UniProtKB">
        <authorList>
            <consortium name="EnsemblPlants"/>
        </authorList>
    </citation>
    <scope>IDENTIFICATION</scope>
</reference>
<proteinExistence type="predicted"/>
<dbReference type="Proteomes" id="UP000026962">
    <property type="component" value="Chromosome 2"/>
</dbReference>
<name>A0A0E0K439_ORYPU</name>
<feature type="region of interest" description="Disordered" evidence="1">
    <location>
        <begin position="101"/>
        <end position="159"/>
    </location>
</feature>
<sequence>MEGKLVRRMEDPHPNNVTAEVCVCKDEPNVIISYFKTRRTWNQEFHLTLARTEESPSKKKWIYQGAFSDVNLAVSGRETKTQVSNLDIDLVVHHPLPPDYQNVAGCRRPPDNSDPDIDGLKRPCPACPLTRDAAEPKALGSRRAAPPPPIPGFPDFASR</sequence>
<reference evidence="2" key="2">
    <citation type="submission" date="2018-05" db="EMBL/GenBank/DDBJ databases">
        <title>OpunRS2 (Oryza punctata Reference Sequence Version 2).</title>
        <authorList>
            <person name="Zhang J."/>
            <person name="Kudrna D."/>
            <person name="Lee S."/>
            <person name="Talag J."/>
            <person name="Welchert J."/>
            <person name="Wing R.A."/>
        </authorList>
    </citation>
    <scope>NUCLEOTIDE SEQUENCE [LARGE SCALE GENOMIC DNA]</scope>
</reference>
<evidence type="ECO:0000313" key="2">
    <source>
        <dbReference type="EnsemblPlants" id="OPUNC02G26920.1"/>
    </source>
</evidence>
<dbReference type="EnsemblPlants" id="OPUNC02G26920.1">
    <property type="protein sequence ID" value="OPUNC02G26920.1"/>
    <property type="gene ID" value="OPUNC02G26920"/>
</dbReference>
<accession>A0A0E0K439</accession>
<evidence type="ECO:0000313" key="3">
    <source>
        <dbReference type="Proteomes" id="UP000026962"/>
    </source>
</evidence>
<protein>
    <submittedName>
        <fullName evidence="2">Uncharacterized protein</fullName>
    </submittedName>
</protein>
<evidence type="ECO:0000256" key="1">
    <source>
        <dbReference type="SAM" id="MobiDB-lite"/>
    </source>
</evidence>